<keyword evidence="4" id="KW-0349">Heme</keyword>
<keyword evidence="8" id="KW-0408">Iron</keyword>
<accession>D0LMR5</accession>
<keyword evidence="5" id="KW-0479">Metal-binding</keyword>
<dbReference type="PROSITE" id="PS51257">
    <property type="entry name" value="PROKAR_LIPOPROTEIN"/>
    <property type="match status" value="1"/>
</dbReference>
<organism evidence="11 12">
    <name type="scientific">Haliangium ochraceum (strain DSM 14365 / JCM 11303 / SMP-2)</name>
    <dbReference type="NCBI Taxonomy" id="502025"/>
    <lineage>
        <taxon>Bacteria</taxon>
        <taxon>Pseudomonadati</taxon>
        <taxon>Myxococcota</taxon>
        <taxon>Polyangia</taxon>
        <taxon>Haliangiales</taxon>
        <taxon>Kofleriaceae</taxon>
        <taxon>Haliangium</taxon>
    </lineage>
</organism>
<feature type="region of interest" description="Disordered" evidence="9">
    <location>
        <begin position="172"/>
        <end position="193"/>
    </location>
</feature>
<evidence type="ECO:0000256" key="2">
    <source>
        <dbReference type="ARBA" id="ARBA00004196"/>
    </source>
</evidence>
<dbReference type="PANTHER" id="PTHR35038">
    <property type="entry name" value="DISSIMILATORY SULFITE REDUCTASE SIRA"/>
    <property type="match status" value="1"/>
</dbReference>
<name>D0LMR5_HALO1</name>
<dbReference type="Gene3D" id="1.10.1130.10">
    <property type="entry name" value="Flavocytochrome C3, Chain A"/>
    <property type="match status" value="3"/>
</dbReference>
<dbReference type="PANTHER" id="PTHR35038:SF8">
    <property type="entry name" value="C-TYPE POLYHEME CYTOCHROME OMCC"/>
    <property type="match status" value="1"/>
</dbReference>
<reference evidence="11 12" key="1">
    <citation type="journal article" date="2010" name="Stand. Genomic Sci.">
        <title>Complete genome sequence of Haliangium ochraceum type strain (SMP-2).</title>
        <authorList>
            <consortium name="US DOE Joint Genome Institute (JGI-PGF)"/>
            <person name="Ivanova N."/>
            <person name="Daum C."/>
            <person name="Lang E."/>
            <person name="Abt B."/>
            <person name="Kopitz M."/>
            <person name="Saunders E."/>
            <person name="Lapidus A."/>
            <person name="Lucas S."/>
            <person name="Glavina Del Rio T."/>
            <person name="Nolan M."/>
            <person name="Tice H."/>
            <person name="Copeland A."/>
            <person name="Cheng J.F."/>
            <person name="Chen F."/>
            <person name="Bruce D."/>
            <person name="Goodwin L."/>
            <person name="Pitluck S."/>
            <person name="Mavromatis K."/>
            <person name="Pati A."/>
            <person name="Mikhailova N."/>
            <person name="Chen A."/>
            <person name="Palaniappan K."/>
            <person name="Land M."/>
            <person name="Hauser L."/>
            <person name="Chang Y.J."/>
            <person name="Jeffries C.D."/>
            <person name="Detter J.C."/>
            <person name="Brettin T."/>
            <person name="Rohde M."/>
            <person name="Goker M."/>
            <person name="Bristow J."/>
            <person name="Markowitz V."/>
            <person name="Eisen J.A."/>
            <person name="Hugenholtz P."/>
            <person name="Kyrpides N.C."/>
            <person name="Klenk H.P."/>
        </authorList>
    </citation>
    <scope>NUCLEOTIDE SEQUENCE [LARGE SCALE GENOMIC DNA]</scope>
    <source>
        <strain evidence="12">DSM 14365 / CIP 107738 / JCM 11303 / AJ 13395 / SMP-2</strain>
    </source>
</reference>
<dbReference type="RefSeq" id="WP_012831344.1">
    <property type="nucleotide sequence ID" value="NC_013440.1"/>
</dbReference>
<feature type="domain" description="Tetrahaem cytochrome" evidence="10">
    <location>
        <begin position="242"/>
        <end position="317"/>
    </location>
</feature>
<dbReference type="Pfam" id="PF14537">
    <property type="entry name" value="Cytochrom_c3_2"/>
    <property type="match status" value="2"/>
</dbReference>
<evidence type="ECO:0000256" key="3">
    <source>
        <dbReference type="ARBA" id="ARBA00022448"/>
    </source>
</evidence>
<evidence type="ECO:0000256" key="8">
    <source>
        <dbReference type="ARBA" id="ARBA00023004"/>
    </source>
</evidence>
<evidence type="ECO:0000313" key="11">
    <source>
        <dbReference type="EMBL" id="ACY18752.1"/>
    </source>
</evidence>
<keyword evidence="6" id="KW-0732">Signal</keyword>
<dbReference type="eggNOG" id="COG0484">
    <property type="taxonomic scope" value="Bacteria"/>
</dbReference>
<keyword evidence="3" id="KW-0813">Transport</keyword>
<dbReference type="InterPro" id="IPR036280">
    <property type="entry name" value="Multihaem_cyt_sf"/>
</dbReference>
<sequence length="610" mass="62745">MTKRVLLGGGLVIAIACAALVWSLVRVRQAAPLPSAELRVPASWHQVRESVGHLAHVDAAGLACRDCHAIDSAGFVPPREICAGCHQSVESALHPASLGHASVGCQDCHGFGPDSEVRPAQCMRCHERMQGLAAAVTVHGELACTTCHRAHETPALVPQGCPDCHSEQRTEHGRASARARVGVTGSGSGVAGEESATRTAGRCLDCHSMHAAEDAARERCLACHRNEEPRVAAGAVFPGHDTCVGCHQPHEFTRASVAACTSCHADQRTLGVAARSAVQQAKAGAGADNGGGGGHQRCANCHRGHDVRHPVLCTGCHAQQRSTHPAHAGSGPCLGCHPIHSQLGAGAGAGAGGQQIARACVACHRQAAHAEATACADCHQAHGALRPEEIASPRLCQRCHADNARSSAATGHANCLGCHVQAGHAPAAPVPACAQCHDDIGARVASGHARCSDCHTSAAHAPSAAPQACASCHAAQRDSAPVGHRTCGQCHEPHAGTRRAEASCASCHEQQAQRGHGVHLACAECHRAHGPDGVAAPPACTKCHAPAGLPGVHRAHQSARCSDCHRSHERAPRKNRASCATCHRGLATHEPTTNTCTGCHVFRASAPASP</sequence>
<dbReference type="HOGENOM" id="CLU_416589_0_0_7"/>
<evidence type="ECO:0000259" key="10">
    <source>
        <dbReference type="Pfam" id="PF14537"/>
    </source>
</evidence>
<comment type="cofactor">
    <cofactor evidence="1">
        <name>heme c</name>
        <dbReference type="ChEBI" id="CHEBI:61717"/>
    </cofactor>
</comment>
<dbReference type="InterPro" id="IPR051829">
    <property type="entry name" value="Multiheme_Cytochr_ET"/>
</dbReference>
<evidence type="ECO:0000256" key="7">
    <source>
        <dbReference type="ARBA" id="ARBA00022982"/>
    </source>
</evidence>
<dbReference type="EMBL" id="CP001804">
    <property type="protein sequence ID" value="ACY18752.1"/>
    <property type="molecule type" value="Genomic_DNA"/>
</dbReference>
<evidence type="ECO:0000313" key="12">
    <source>
        <dbReference type="Proteomes" id="UP000001880"/>
    </source>
</evidence>
<proteinExistence type="predicted"/>
<evidence type="ECO:0000256" key="6">
    <source>
        <dbReference type="ARBA" id="ARBA00022729"/>
    </source>
</evidence>
<dbReference type="GO" id="GO:0030313">
    <property type="term" value="C:cell envelope"/>
    <property type="evidence" value="ECO:0007669"/>
    <property type="project" value="UniProtKB-SubCell"/>
</dbReference>
<dbReference type="Gene3D" id="3.90.10.10">
    <property type="entry name" value="Cytochrome C3"/>
    <property type="match status" value="1"/>
</dbReference>
<dbReference type="GO" id="GO:0046872">
    <property type="term" value="F:metal ion binding"/>
    <property type="evidence" value="ECO:0007669"/>
    <property type="project" value="UniProtKB-KW"/>
</dbReference>
<keyword evidence="12" id="KW-1185">Reference proteome</keyword>
<dbReference type="SUPFAM" id="SSF48695">
    <property type="entry name" value="Multiheme cytochromes"/>
    <property type="match status" value="4"/>
</dbReference>
<dbReference type="InterPro" id="IPR012286">
    <property type="entry name" value="Tetrahaem_cytochrome"/>
</dbReference>
<dbReference type="STRING" id="502025.Hoch_6281"/>
<evidence type="ECO:0000256" key="9">
    <source>
        <dbReference type="SAM" id="MobiDB-lite"/>
    </source>
</evidence>
<comment type="subcellular location">
    <subcellularLocation>
        <location evidence="2">Cell envelope</location>
    </subcellularLocation>
</comment>
<evidence type="ECO:0000256" key="5">
    <source>
        <dbReference type="ARBA" id="ARBA00022723"/>
    </source>
</evidence>
<evidence type="ECO:0000256" key="1">
    <source>
        <dbReference type="ARBA" id="ARBA00001926"/>
    </source>
</evidence>
<dbReference type="AlphaFoldDB" id="D0LMR5"/>
<protein>
    <recommendedName>
        <fullName evidence="10">Tetrahaem cytochrome domain-containing protein</fullName>
    </recommendedName>
</protein>
<dbReference type="Proteomes" id="UP000001880">
    <property type="component" value="Chromosome"/>
</dbReference>
<feature type="domain" description="Tetrahaem cytochrome" evidence="10">
    <location>
        <begin position="101"/>
        <end position="166"/>
    </location>
</feature>
<gene>
    <name evidence="11" type="ordered locus">Hoch_6281</name>
</gene>
<dbReference type="KEGG" id="hoh:Hoch_6281"/>
<keyword evidence="7" id="KW-0249">Electron transport</keyword>
<evidence type="ECO:0000256" key="4">
    <source>
        <dbReference type="ARBA" id="ARBA00022617"/>
    </source>
</evidence>